<name>A0A6C0C324_9ZZZZ</name>
<protein>
    <submittedName>
        <fullName evidence="1">Uncharacterized protein</fullName>
    </submittedName>
</protein>
<sequence>MSWATAYSGSNNIHFEQPAIMSDSRLFTYYNSSCDSNESLKKNKGIESNYDYRQYLIKHGNSIIEQNKNKHINSIGYVPAYNISNANRNNKYLYKNIGDNTQTYGYATSDLKNMYLSRQQLQSKKTDKILTQEELLKLRSI</sequence>
<proteinExistence type="predicted"/>
<organism evidence="1">
    <name type="scientific">viral metagenome</name>
    <dbReference type="NCBI Taxonomy" id="1070528"/>
    <lineage>
        <taxon>unclassified sequences</taxon>
        <taxon>metagenomes</taxon>
        <taxon>organismal metagenomes</taxon>
    </lineage>
</organism>
<dbReference type="AlphaFoldDB" id="A0A6C0C324"/>
<evidence type="ECO:0000313" key="1">
    <source>
        <dbReference type="EMBL" id="QHS98820.1"/>
    </source>
</evidence>
<dbReference type="EMBL" id="MN739324">
    <property type="protein sequence ID" value="QHS98820.1"/>
    <property type="molecule type" value="Genomic_DNA"/>
</dbReference>
<reference evidence="1" key="1">
    <citation type="journal article" date="2020" name="Nature">
        <title>Giant virus diversity and host interactions through global metagenomics.</title>
        <authorList>
            <person name="Schulz F."/>
            <person name="Roux S."/>
            <person name="Paez-Espino D."/>
            <person name="Jungbluth S."/>
            <person name="Walsh D.A."/>
            <person name="Denef V.J."/>
            <person name="McMahon K.D."/>
            <person name="Konstantinidis K.T."/>
            <person name="Eloe-Fadrosh E.A."/>
            <person name="Kyrpides N.C."/>
            <person name="Woyke T."/>
        </authorList>
    </citation>
    <scope>NUCLEOTIDE SEQUENCE</scope>
    <source>
        <strain evidence="1">GVMAG-M-3300020185-18</strain>
    </source>
</reference>
<accession>A0A6C0C324</accession>